<organism evidence="2 3">
    <name type="scientific">Tissierella simiarum</name>
    <dbReference type="NCBI Taxonomy" id="2841534"/>
    <lineage>
        <taxon>Bacteria</taxon>
        <taxon>Bacillati</taxon>
        <taxon>Bacillota</taxon>
        <taxon>Tissierellia</taxon>
        <taxon>Tissierellales</taxon>
        <taxon>Tissierellaceae</taxon>
        <taxon>Tissierella</taxon>
    </lineage>
</organism>
<dbReference type="Proteomes" id="UP000749471">
    <property type="component" value="Unassembled WGS sequence"/>
</dbReference>
<protein>
    <submittedName>
        <fullName evidence="2">Uncharacterized protein</fullName>
    </submittedName>
</protein>
<gene>
    <name evidence="2" type="ORF">KQI42_06415</name>
</gene>
<feature type="chain" id="PRO_5046622267" evidence="1">
    <location>
        <begin position="28"/>
        <end position="127"/>
    </location>
</feature>
<reference evidence="2 3" key="1">
    <citation type="submission" date="2021-06" db="EMBL/GenBank/DDBJ databases">
        <authorList>
            <person name="Sun Q."/>
            <person name="Li D."/>
        </authorList>
    </citation>
    <scope>NUCLEOTIDE SEQUENCE [LARGE SCALE GENOMIC DNA]</scope>
    <source>
        <strain evidence="2 3">MSJ-40</strain>
    </source>
</reference>
<keyword evidence="3" id="KW-1185">Reference proteome</keyword>
<name>A0ABS6E408_9FIRM</name>
<proteinExistence type="predicted"/>
<comment type="caution">
    <text evidence="2">The sequence shown here is derived from an EMBL/GenBank/DDBJ whole genome shotgun (WGS) entry which is preliminary data.</text>
</comment>
<evidence type="ECO:0000256" key="1">
    <source>
        <dbReference type="SAM" id="SignalP"/>
    </source>
</evidence>
<evidence type="ECO:0000313" key="3">
    <source>
        <dbReference type="Proteomes" id="UP000749471"/>
    </source>
</evidence>
<evidence type="ECO:0000313" key="2">
    <source>
        <dbReference type="EMBL" id="MBU5437632.1"/>
    </source>
</evidence>
<dbReference type="RefSeq" id="WP_216517931.1">
    <property type="nucleotide sequence ID" value="NZ_JAHLPM010000004.1"/>
</dbReference>
<keyword evidence="1" id="KW-0732">Signal</keyword>
<dbReference type="EMBL" id="JAHLPM010000004">
    <property type="protein sequence ID" value="MBU5437632.1"/>
    <property type="molecule type" value="Genomic_DNA"/>
</dbReference>
<feature type="signal peptide" evidence="1">
    <location>
        <begin position="1"/>
        <end position="27"/>
    </location>
</feature>
<accession>A0ABS6E408</accession>
<sequence length="127" mass="14754">MKNYKKYITVFMAFLLIFTLGENIATAKDEKVTKEVIEEHHKTIEQNKEDIIVQGYDCPMCGSNTRTYKVSTTERYVDVAVNPPGHTPGTYKQYEVTSRYQMECLNSSSCGFKTDFDVFEDYKYVRV</sequence>